<protein>
    <submittedName>
        <fullName evidence="2">Uncharacterized protein</fullName>
    </submittedName>
</protein>
<evidence type="ECO:0000313" key="3">
    <source>
        <dbReference type="Proteomes" id="UP000252586"/>
    </source>
</evidence>
<dbReference type="EMBL" id="QNRE01000002">
    <property type="protein sequence ID" value="RBO94042.1"/>
    <property type="molecule type" value="Genomic_DNA"/>
</dbReference>
<feature type="transmembrane region" description="Helical" evidence="1">
    <location>
        <begin position="85"/>
        <end position="106"/>
    </location>
</feature>
<evidence type="ECO:0000256" key="1">
    <source>
        <dbReference type="SAM" id="Phobius"/>
    </source>
</evidence>
<keyword evidence="1" id="KW-1133">Transmembrane helix</keyword>
<proteinExistence type="predicted"/>
<reference evidence="2 3" key="1">
    <citation type="submission" date="2018-06" db="EMBL/GenBank/DDBJ databases">
        <title>Genomic Encyclopedia of Type Strains, Phase IV (KMG-IV): sequencing the most valuable type-strain genomes for metagenomic binning, comparative biology and taxonomic classification.</title>
        <authorList>
            <person name="Goeker M."/>
        </authorList>
    </citation>
    <scope>NUCLEOTIDE SEQUENCE [LARGE SCALE GENOMIC DNA]</scope>
    <source>
        <strain evidence="2 3">DSM 44599</strain>
    </source>
</reference>
<dbReference type="RefSeq" id="WP_113975002.1">
    <property type="nucleotide sequence ID" value="NZ_QNRE01000002.1"/>
</dbReference>
<comment type="caution">
    <text evidence="2">The sequence shown here is derived from an EMBL/GenBank/DDBJ whole genome shotgun (WGS) entry which is preliminary data.</text>
</comment>
<organism evidence="2 3">
    <name type="scientific">Nocardia puris</name>
    <dbReference type="NCBI Taxonomy" id="208602"/>
    <lineage>
        <taxon>Bacteria</taxon>
        <taxon>Bacillati</taxon>
        <taxon>Actinomycetota</taxon>
        <taxon>Actinomycetes</taxon>
        <taxon>Mycobacteriales</taxon>
        <taxon>Nocardiaceae</taxon>
        <taxon>Nocardia</taxon>
    </lineage>
</organism>
<dbReference type="OrthoDB" id="3538230at2"/>
<accession>A0A366DVD2</accession>
<feature type="transmembrane region" description="Helical" evidence="1">
    <location>
        <begin position="167"/>
        <end position="188"/>
    </location>
</feature>
<dbReference type="AlphaFoldDB" id="A0A366DVD2"/>
<keyword evidence="3" id="KW-1185">Reference proteome</keyword>
<dbReference type="Proteomes" id="UP000252586">
    <property type="component" value="Unassembled WGS sequence"/>
</dbReference>
<feature type="transmembrane region" description="Helical" evidence="1">
    <location>
        <begin position="136"/>
        <end position="160"/>
    </location>
</feature>
<evidence type="ECO:0000313" key="2">
    <source>
        <dbReference type="EMBL" id="RBO94042.1"/>
    </source>
</evidence>
<feature type="transmembrane region" description="Helical" evidence="1">
    <location>
        <begin position="49"/>
        <end position="73"/>
    </location>
</feature>
<keyword evidence="1" id="KW-0812">Transmembrane</keyword>
<sequence>MTRYPVLRHLWRSAGIVWLWAGLLVFMLAVTFVVSLFRDIEISGWGAAVYIAPWYMLAMGIYLTTVNVPLYVTHGVTRRTVITQAFVYAVALALTGAALIVAGFLIERGVYSVLDWPQKLGDDATGLFTSADQYGWIFLGFLLSFALFFAVGAAIGAAFYRKAWGGLGGLVAIVAGLALITPASIAGAASVPPSGLTDLIAEDWATPVILATCAVAVCAATALAWSLVRDIPVRSETT</sequence>
<feature type="transmembrane region" description="Helical" evidence="1">
    <location>
        <begin position="208"/>
        <end position="228"/>
    </location>
</feature>
<feature type="transmembrane region" description="Helical" evidence="1">
    <location>
        <begin position="16"/>
        <end position="37"/>
    </location>
</feature>
<keyword evidence="1" id="KW-0472">Membrane</keyword>
<gene>
    <name evidence="2" type="ORF">DFR74_102462</name>
</gene>
<name>A0A366DVD2_9NOCA</name>